<evidence type="ECO:0008006" key="3">
    <source>
        <dbReference type="Google" id="ProtNLM"/>
    </source>
</evidence>
<name>F4L266_HALH1</name>
<accession>F4L266</accession>
<organism evidence="1 2">
    <name type="scientific">Haliscomenobacter hydrossis (strain ATCC 27775 / DSM 1100 / LMG 10767 / O)</name>
    <dbReference type="NCBI Taxonomy" id="760192"/>
    <lineage>
        <taxon>Bacteria</taxon>
        <taxon>Pseudomonadati</taxon>
        <taxon>Bacteroidota</taxon>
        <taxon>Saprospiria</taxon>
        <taxon>Saprospirales</taxon>
        <taxon>Haliscomenobacteraceae</taxon>
        <taxon>Haliscomenobacter</taxon>
    </lineage>
</organism>
<evidence type="ECO:0000313" key="1">
    <source>
        <dbReference type="EMBL" id="AEE51673.1"/>
    </source>
</evidence>
<reference evidence="1 2" key="1">
    <citation type="journal article" date="2011" name="Stand. Genomic Sci.">
        <title>Complete genome sequence of Haliscomenobacter hydrossis type strain (O).</title>
        <authorList>
            <consortium name="US DOE Joint Genome Institute (JGI-PGF)"/>
            <person name="Daligault H."/>
            <person name="Lapidus A."/>
            <person name="Zeytun A."/>
            <person name="Nolan M."/>
            <person name="Lucas S."/>
            <person name="Del Rio T.G."/>
            <person name="Tice H."/>
            <person name="Cheng J.F."/>
            <person name="Tapia R."/>
            <person name="Han C."/>
            <person name="Goodwin L."/>
            <person name="Pitluck S."/>
            <person name="Liolios K."/>
            <person name="Pagani I."/>
            <person name="Ivanova N."/>
            <person name="Huntemann M."/>
            <person name="Mavromatis K."/>
            <person name="Mikhailova N."/>
            <person name="Pati A."/>
            <person name="Chen A."/>
            <person name="Palaniappan K."/>
            <person name="Land M."/>
            <person name="Hauser L."/>
            <person name="Brambilla E.M."/>
            <person name="Rohde M."/>
            <person name="Verbarg S."/>
            <person name="Goker M."/>
            <person name="Bristow J."/>
            <person name="Eisen J.A."/>
            <person name="Markowitz V."/>
            <person name="Hugenholtz P."/>
            <person name="Kyrpides N.C."/>
            <person name="Klenk H.P."/>
            <person name="Woyke T."/>
        </authorList>
    </citation>
    <scope>NUCLEOTIDE SEQUENCE [LARGE SCALE GENOMIC DNA]</scope>
    <source>
        <strain evidence="2">ATCC 27775 / DSM 1100 / LMG 10767 / O</strain>
    </source>
</reference>
<dbReference type="HOGENOM" id="CLU_658513_0_0_10"/>
<dbReference type="EMBL" id="CP002691">
    <property type="protein sequence ID" value="AEE51673.1"/>
    <property type="molecule type" value="Genomic_DNA"/>
</dbReference>
<gene>
    <name evidence="1" type="ordered locus">Halhy_3821</name>
</gene>
<dbReference type="RefSeq" id="WP_013766212.1">
    <property type="nucleotide sequence ID" value="NC_015510.1"/>
</dbReference>
<dbReference type="eggNOG" id="COG1538">
    <property type="taxonomic scope" value="Bacteria"/>
</dbReference>
<reference key="2">
    <citation type="submission" date="2011-04" db="EMBL/GenBank/DDBJ databases">
        <title>Complete sequence of chromosome of Haliscomenobacter hydrossis DSM 1100.</title>
        <authorList>
            <consortium name="US DOE Joint Genome Institute (JGI-PGF)"/>
            <person name="Lucas S."/>
            <person name="Han J."/>
            <person name="Lapidus A."/>
            <person name="Bruce D."/>
            <person name="Goodwin L."/>
            <person name="Pitluck S."/>
            <person name="Peters L."/>
            <person name="Kyrpides N."/>
            <person name="Mavromatis K."/>
            <person name="Ivanova N."/>
            <person name="Ovchinnikova G."/>
            <person name="Pagani I."/>
            <person name="Daligault H."/>
            <person name="Detter J.C."/>
            <person name="Han C."/>
            <person name="Land M."/>
            <person name="Hauser L."/>
            <person name="Markowitz V."/>
            <person name="Cheng J.-F."/>
            <person name="Hugenholtz P."/>
            <person name="Woyke T."/>
            <person name="Wu D."/>
            <person name="Verbarg S."/>
            <person name="Frueling A."/>
            <person name="Brambilla E."/>
            <person name="Klenk H.-P."/>
            <person name="Eisen J.A."/>
        </authorList>
    </citation>
    <scope>NUCLEOTIDE SEQUENCE</scope>
    <source>
        <strain>DSM 1100</strain>
    </source>
</reference>
<dbReference type="KEGG" id="hhy:Halhy_3821"/>
<dbReference type="STRING" id="760192.Halhy_3821"/>
<keyword evidence="2" id="KW-1185">Reference proteome</keyword>
<protein>
    <recommendedName>
        <fullName evidence="3">Outer membrane efflux protein</fullName>
    </recommendedName>
</protein>
<dbReference type="AlphaFoldDB" id="F4L266"/>
<dbReference type="OrthoDB" id="5415588at2"/>
<sequence length="417" mass="47673">MKVLLITLGLLLATVKPIDPIKIGIKEVLASANQDEQWKLNQQAIDWLGRQNYQNPLLQKLELRLGSNDFSLTRQQYGIRVSPNAFGQTKFQQQYQRAQVGLLQAETETYWNQALLQRYESVANYYYAVQLATAARRLDSLLQEQTQTMRAMVRQGLSVKIKEIVENEQDQQAIQLSLSQYSGDQLTALERIRQFLASTTEVDLELGGFVSIARIEQIVSSLPNASPNVPIAETKIRQAQIGLIQSEMDLVKVRNREYLSFFQFGYERAPKTPTLDDDLFMRLGFNIPLGANNRMKNNELALDMYEANAKSALSTSRHAQELNIQRIKVLQLLQEYKLLQAQEEKNLAVSILADPALRAQVSPTELLELKLLREKKQFARLKLARELTLEYLQFLYLNGNLVQKPLLNYLSAGLEPW</sequence>
<dbReference type="Proteomes" id="UP000008461">
    <property type="component" value="Chromosome"/>
</dbReference>
<proteinExistence type="predicted"/>
<evidence type="ECO:0000313" key="2">
    <source>
        <dbReference type="Proteomes" id="UP000008461"/>
    </source>
</evidence>